<keyword evidence="3" id="KW-0560">Oxidoreductase</keyword>
<dbReference type="PROSITE" id="PS51819">
    <property type="entry name" value="VOC"/>
    <property type="match status" value="1"/>
</dbReference>
<name>A0A380BWG6_9STAP</name>
<dbReference type="PANTHER" id="PTHR36110">
    <property type="entry name" value="RING-CLEAVING DIOXYGENASE MHQE-RELATED"/>
    <property type="match status" value="1"/>
</dbReference>
<keyword evidence="3" id="KW-0223">Dioxygenase</keyword>
<dbReference type="EMBL" id="BKAV01000017">
    <property type="protein sequence ID" value="GEQ00575.1"/>
    <property type="molecule type" value="Genomic_DNA"/>
</dbReference>
<sequence length="308" mass="34882">MTVTGHHHISMYTKNAKANKDFYTNVLGLRLVEKSVNQDNPKMYHLFFGDEVGSAGTLLSFFEIPNLGKNRPGTNSIHRITLLVPDSTALTYFQNRLEARGVTTQPLTYLNQDALVFHDVDGLELVLMVNNQHALPTFWRHNPYSDIPKKYQILGMGPVELRVKKTQPTMEFLTQTLGYYRRDDTTELVYTLDDSGYYTDIVVVSQQGASARPGQGYVHHLALNTPTDDDLTAMHNSINQLPGNNSGIVDRYFFKSLYYRQNKILYEFATAEPGFTVDTSVENLGKELNLPDFLEAQRADIEAALHKL</sequence>
<dbReference type="PANTHER" id="PTHR36110:SF4">
    <property type="entry name" value="RING-CLEAVING DIOXYGENASE MHQA-RELATED"/>
    <property type="match status" value="1"/>
</dbReference>
<dbReference type="EMBL" id="UGZE01000001">
    <property type="protein sequence ID" value="SUJ08333.1"/>
    <property type="molecule type" value="Genomic_DNA"/>
</dbReference>
<dbReference type="InterPro" id="IPR004360">
    <property type="entry name" value="Glyas_Fos-R_dOase_dom"/>
</dbReference>
<accession>A0A380BWG6</accession>
<dbReference type="GO" id="GO:0051213">
    <property type="term" value="F:dioxygenase activity"/>
    <property type="evidence" value="ECO:0007669"/>
    <property type="project" value="UniProtKB-KW"/>
</dbReference>
<feature type="domain" description="VOC" evidence="1">
    <location>
        <begin position="5"/>
        <end position="130"/>
    </location>
</feature>
<reference evidence="2 5" key="2">
    <citation type="submission" date="2019-07" db="EMBL/GenBank/DDBJ databases">
        <title>Whole genome shotgun sequence of Staphylococcus arlettae NBRC 109765.</title>
        <authorList>
            <person name="Hosoyama A."/>
            <person name="Uohara A."/>
            <person name="Ohji S."/>
            <person name="Ichikawa N."/>
        </authorList>
    </citation>
    <scope>NUCLEOTIDE SEQUENCE [LARGE SCALE GENOMIC DNA]</scope>
    <source>
        <strain evidence="2 5">NBRC 109765</strain>
    </source>
</reference>
<evidence type="ECO:0000313" key="3">
    <source>
        <dbReference type="EMBL" id="SUJ08333.1"/>
    </source>
</evidence>
<dbReference type="Proteomes" id="UP000321598">
    <property type="component" value="Unassembled WGS sequence"/>
</dbReference>
<dbReference type="Pfam" id="PF00903">
    <property type="entry name" value="Glyoxalase"/>
    <property type="match status" value="2"/>
</dbReference>
<organism evidence="3 4">
    <name type="scientific">Staphylococcus arlettae</name>
    <dbReference type="NCBI Taxonomy" id="29378"/>
    <lineage>
        <taxon>Bacteria</taxon>
        <taxon>Bacillati</taxon>
        <taxon>Bacillota</taxon>
        <taxon>Bacilli</taxon>
        <taxon>Bacillales</taxon>
        <taxon>Staphylococcaceae</taxon>
        <taxon>Staphylococcus</taxon>
    </lineage>
</organism>
<dbReference type="SUPFAM" id="SSF54593">
    <property type="entry name" value="Glyoxalase/Bleomycin resistance protein/Dihydroxybiphenyl dioxygenase"/>
    <property type="match status" value="1"/>
</dbReference>
<gene>
    <name evidence="3" type="primary">mhqO_1</name>
    <name evidence="3" type="ORF">NCTC12413_00263</name>
    <name evidence="2" type="ORF">SAR03_16120</name>
</gene>
<evidence type="ECO:0000313" key="5">
    <source>
        <dbReference type="Proteomes" id="UP000321598"/>
    </source>
</evidence>
<dbReference type="AlphaFoldDB" id="A0A380BWG6"/>
<dbReference type="RefSeq" id="WP_021459450.1">
    <property type="nucleotide sequence ID" value="NZ_AP019698.1"/>
</dbReference>
<dbReference type="Proteomes" id="UP000254956">
    <property type="component" value="Unassembled WGS sequence"/>
</dbReference>
<keyword evidence="5" id="KW-1185">Reference proteome</keyword>
<reference evidence="3 4" key="1">
    <citation type="submission" date="2018-06" db="EMBL/GenBank/DDBJ databases">
        <authorList>
            <consortium name="Pathogen Informatics"/>
            <person name="Doyle S."/>
        </authorList>
    </citation>
    <scope>NUCLEOTIDE SEQUENCE [LARGE SCALE GENOMIC DNA]</scope>
    <source>
        <strain evidence="3 4">NCTC12413</strain>
    </source>
</reference>
<proteinExistence type="predicted"/>
<protein>
    <submittedName>
        <fullName evidence="3">Dioxygenase</fullName>
        <ecNumber evidence="3">1.13.11.-</ecNumber>
    </submittedName>
    <submittedName>
        <fullName evidence="2">Glyoxalase</fullName>
    </submittedName>
</protein>
<dbReference type="InterPro" id="IPR029068">
    <property type="entry name" value="Glyas_Bleomycin-R_OHBP_Dase"/>
</dbReference>
<evidence type="ECO:0000313" key="2">
    <source>
        <dbReference type="EMBL" id="GEQ00575.1"/>
    </source>
</evidence>
<dbReference type="STRING" id="1212545.SARL_04156"/>
<dbReference type="Gene3D" id="3.10.180.10">
    <property type="entry name" value="2,3-Dihydroxybiphenyl 1,2-Dioxygenase, domain 1"/>
    <property type="match status" value="2"/>
</dbReference>
<evidence type="ECO:0000313" key="4">
    <source>
        <dbReference type="Proteomes" id="UP000254956"/>
    </source>
</evidence>
<evidence type="ECO:0000259" key="1">
    <source>
        <dbReference type="PROSITE" id="PS51819"/>
    </source>
</evidence>
<dbReference type="InterPro" id="IPR052537">
    <property type="entry name" value="Extradiol_RC_dioxygenase"/>
</dbReference>
<dbReference type="InterPro" id="IPR037523">
    <property type="entry name" value="VOC_core"/>
</dbReference>
<dbReference type="EC" id="1.13.11.-" evidence="3"/>
<dbReference type="OrthoDB" id="9785698at2"/>